<dbReference type="PANTHER" id="PTHR43377:SF1">
    <property type="entry name" value="BILIVERDIN REDUCTASE A"/>
    <property type="match status" value="1"/>
</dbReference>
<dbReference type="Gene3D" id="3.40.50.720">
    <property type="entry name" value="NAD(P)-binding Rossmann-like Domain"/>
    <property type="match status" value="1"/>
</dbReference>
<dbReference type="SUPFAM" id="SSF51735">
    <property type="entry name" value="NAD(P)-binding Rossmann-fold domains"/>
    <property type="match status" value="1"/>
</dbReference>
<gene>
    <name evidence="2" type="ORF">LZ538_04435</name>
</gene>
<proteinExistence type="predicted"/>
<dbReference type="RefSeq" id="WP_249830772.1">
    <property type="nucleotide sequence ID" value="NZ_JAMGBE010000001.1"/>
</dbReference>
<evidence type="ECO:0000313" key="2">
    <source>
        <dbReference type="EMBL" id="MCL6729304.1"/>
    </source>
</evidence>
<dbReference type="Proteomes" id="UP001165342">
    <property type="component" value="Unassembled WGS sequence"/>
</dbReference>
<dbReference type="InterPro" id="IPR036291">
    <property type="entry name" value="NAD(P)-bd_dom_sf"/>
</dbReference>
<dbReference type="PANTHER" id="PTHR43377">
    <property type="entry name" value="BILIVERDIN REDUCTASE A"/>
    <property type="match status" value="1"/>
</dbReference>
<dbReference type="Gene3D" id="3.30.360.10">
    <property type="entry name" value="Dihydrodipicolinate Reductase, domain 2"/>
    <property type="match status" value="1"/>
</dbReference>
<name>A0ABT0S0X7_9SPHN</name>
<dbReference type="InterPro" id="IPR051450">
    <property type="entry name" value="Gfo/Idh/MocA_Oxidoreductases"/>
</dbReference>
<dbReference type="Pfam" id="PF01408">
    <property type="entry name" value="GFO_IDH_MocA"/>
    <property type="match status" value="1"/>
</dbReference>
<dbReference type="InterPro" id="IPR000683">
    <property type="entry name" value="Gfo/Idh/MocA-like_OxRdtase_N"/>
</dbReference>
<keyword evidence="3" id="KW-1185">Reference proteome</keyword>
<evidence type="ECO:0000313" key="3">
    <source>
        <dbReference type="Proteomes" id="UP001165342"/>
    </source>
</evidence>
<evidence type="ECO:0000259" key="1">
    <source>
        <dbReference type="Pfam" id="PF01408"/>
    </source>
</evidence>
<reference evidence="2" key="1">
    <citation type="submission" date="2022-05" db="EMBL/GenBank/DDBJ databases">
        <authorList>
            <person name="Jo J.-H."/>
            <person name="Im W.-T."/>
        </authorList>
    </citation>
    <scope>NUCLEOTIDE SEQUENCE</scope>
    <source>
        <strain evidence="2">SE220</strain>
    </source>
</reference>
<accession>A0ABT0S0X7</accession>
<sequence length="309" mass="33598">MRPIRIAILGFGKIAEDQHVPAIEGNPRLELVATSSRSGQGVEKTFTDWRELIRSVDGLEAVSITTPPGPRYEIARECILAGLHCLLEKPPTAGLAQINDLACLAEARQLTLMTTWHAQHHSTVEAAAKVLAGKRIASMEILWHEDVHKWHPGQRWIWEPGGFGVFDPGINAFSIATRIFPGELFVEAADLSIPANAQTPIAAEVRFGSPEADGPLSASLDWRRTEGEEWTIAVTAAEGTTLRLENGGSRLLIDGEIQEDSGPGEYPDIYGKFVDLIDERGRLVDVAPLRLVADCLLVGRTHAVNAVNG</sequence>
<organism evidence="2 3">
    <name type="scientific">Sphingomonas hankyongi</name>
    <dbReference type="NCBI Taxonomy" id="2908209"/>
    <lineage>
        <taxon>Bacteria</taxon>
        <taxon>Pseudomonadati</taxon>
        <taxon>Pseudomonadota</taxon>
        <taxon>Alphaproteobacteria</taxon>
        <taxon>Sphingomonadales</taxon>
        <taxon>Sphingomonadaceae</taxon>
        <taxon>Sphingomonas</taxon>
    </lineage>
</organism>
<feature type="domain" description="Gfo/Idh/MocA-like oxidoreductase N-terminal" evidence="1">
    <location>
        <begin position="4"/>
        <end position="114"/>
    </location>
</feature>
<protein>
    <submittedName>
        <fullName evidence="2">Gfo/Idh/MocA family oxidoreductase</fullName>
    </submittedName>
</protein>
<comment type="caution">
    <text evidence="2">The sequence shown here is derived from an EMBL/GenBank/DDBJ whole genome shotgun (WGS) entry which is preliminary data.</text>
</comment>
<dbReference type="EMBL" id="JAMGBE010000001">
    <property type="protein sequence ID" value="MCL6729304.1"/>
    <property type="molecule type" value="Genomic_DNA"/>
</dbReference>